<dbReference type="Gene3D" id="3.40.50.1240">
    <property type="entry name" value="Phosphoglycerate mutase-like"/>
    <property type="match status" value="1"/>
</dbReference>
<keyword evidence="4" id="KW-0324">Glycolysis</keyword>
<evidence type="ECO:0000256" key="1">
    <source>
        <dbReference type="ARBA" id="ARBA00006717"/>
    </source>
</evidence>
<evidence type="ECO:0000313" key="6">
    <source>
        <dbReference type="EMBL" id="GAB0056874.1"/>
    </source>
</evidence>
<keyword evidence="6" id="KW-0378">Hydrolase</keyword>
<evidence type="ECO:0000256" key="4">
    <source>
        <dbReference type="ARBA" id="ARBA00023152"/>
    </source>
</evidence>
<reference evidence="6 7" key="2">
    <citation type="submission" date="2024-09" db="EMBL/GenBank/DDBJ databases">
        <title>Draft genome sequence of Candidatus Magnetaquicoccaceae bacterium FCR-1.</title>
        <authorList>
            <person name="Shimoshige H."/>
            <person name="Shimamura S."/>
            <person name="Taoka A."/>
            <person name="Kobayashi H."/>
            <person name="Maekawa T."/>
        </authorList>
    </citation>
    <scope>NUCLEOTIDE SEQUENCE [LARGE SCALE GENOMIC DNA]</scope>
    <source>
        <strain evidence="6 7">FCR-1</strain>
    </source>
</reference>
<dbReference type="SUPFAM" id="SSF53254">
    <property type="entry name" value="Phosphoglycerate mutase-like"/>
    <property type="match status" value="1"/>
</dbReference>
<protein>
    <recommendedName>
        <fullName evidence="2">phosphoglycerate mutase (2,3-diphosphoglycerate-dependent)</fullName>
        <ecNumber evidence="2">5.4.2.11</ecNumber>
    </recommendedName>
</protein>
<dbReference type="Pfam" id="PF00300">
    <property type="entry name" value="His_Phos_1"/>
    <property type="match status" value="1"/>
</dbReference>
<reference evidence="6 7" key="1">
    <citation type="submission" date="2024-05" db="EMBL/GenBank/DDBJ databases">
        <authorList>
            <consortium name="Candidatus Magnetaquicoccaceae bacterium FCR-1 genome sequencing consortium"/>
            <person name="Shimoshige H."/>
            <person name="Shimamura S."/>
            <person name="Taoka A."/>
            <person name="Kobayashi H."/>
            <person name="Maekawa T."/>
        </authorList>
    </citation>
    <scope>NUCLEOTIDE SEQUENCE [LARGE SCALE GENOMIC DNA]</scope>
    <source>
        <strain evidence="6 7">FCR-1</strain>
    </source>
</reference>
<dbReference type="PANTHER" id="PTHR11931">
    <property type="entry name" value="PHOSPHOGLYCERATE MUTASE"/>
    <property type="match status" value="1"/>
</dbReference>
<proteinExistence type="inferred from homology"/>
<comment type="similarity">
    <text evidence="1">Belongs to the phosphoglycerate mutase family. BPG-dependent PGAM subfamily.</text>
</comment>
<organism evidence="6 7">
    <name type="scientific">Candidatus Magnetaquiglobus chichijimensis</name>
    <dbReference type="NCBI Taxonomy" id="3141448"/>
    <lineage>
        <taxon>Bacteria</taxon>
        <taxon>Pseudomonadati</taxon>
        <taxon>Pseudomonadota</taxon>
        <taxon>Magnetococcia</taxon>
        <taxon>Magnetococcales</taxon>
        <taxon>Candidatus Magnetaquicoccaceae</taxon>
        <taxon>Candidatus Magnetaquiglobus</taxon>
    </lineage>
</organism>
<dbReference type="CDD" id="cd07067">
    <property type="entry name" value="HP_PGM_like"/>
    <property type="match status" value="1"/>
</dbReference>
<dbReference type="EMBL" id="BAAFGK010000004">
    <property type="protein sequence ID" value="GAB0056874.1"/>
    <property type="molecule type" value="Genomic_DNA"/>
</dbReference>
<evidence type="ECO:0000313" key="7">
    <source>
        <dbReference type="Proteomes" id="UP001628193"/>
    </source>
</evidence>
<dbReference type="EC" id="5.4.2.11" evidence="2"/>
<accession>A0ABQ0C7L2</accession>
<comment type="caution">
    <text evidence="6">The sequence shown here is derived from an EMBL/GenBank/DDBJ whole genome shotgun (WGS) entry which is preliminary data.</text>
</comment>
<dbReference type="Proteomes" id="UP001628193">
    <property type="component" value="Unassembled WGS sequence"/>
</dbReference>
<dbReference type="InterPro" id="IPR005952">
    <property type="entry name" value="Phosphogly_mut1"/>
</dbReference>
<gene>
    <name evidence="6" type="primary">pspB</name>
    <name evidence="6" type="ORF">SIID45300_01189</name>
</gene>
<evidence type="ECO:0000256" key="5">
    <source>
        <dbReference type="ARBA" id="ARBA00023235"/>
    </source>
</evidence>
<dbReference type="GO" id="GO:0016787">
    <property type="term" value="F:hydrolase activity"/>
    <property type="evidence" value="ECO:0007669"/>
    <property type="project" value="UniProtKB-KW"/>
</dbReference>
<dbReference type="InterPro" id="IPR013078">
    <property type="entry name" value="His_Pase_superF_clade-1"/>
</dbReference>
<name>A0ABQ0C7L2_9PROT</name>
<evidence type="ECO:0000256" key="2">
    <source>
        <dbReference type="ARBA" id="ARBA00012028"/>
    </source>
</evidence>
<dbReference type="InterPro" id="IPR029033">
    <property type="entry name" value="His_PPase_superfam"/>
</dbReference>
<keyword evidence="5" id="KW-0413">Isomerase</keyword>
<keyword evidence="3" id="KW-0312">Gluconeogenesis</keyword>
<evidence type="ECO:0000256" key="3">
    <source>
        <dbReference type="ARBA" id="ARBA00022432"/>
    </source>
</evidence>
<dbReference type="SMART" id="SM00855">
    <property type="entry name" value="PGAM"/>
    <property type="match status" value="1"/>
</dbReference>
<dbReference type="RefSeq" id="WP_420904594.1">
    <property type="nucleotide sequence ID" value="NZ_BAAFGK010000004.1"/>
</dbReference>
<sequence>MIPPDFKNRSGESSLVIDLLRHGAPVGGVKYRGKLDDPLAPEGWEAMWATTRDHGPWDHLFSSPLIRCAAFAHALGERVKLTPRIDPRLREMSFGDWEGRTSAELLAADGDRLTRFWKNPLENPPPGGDNLRDVHTRLQGFWHDTLNSHRPGERVLIIAHGGVIRVLLSLVLLTPLEHLSRITVPYAALARIRVDRIGDTWMPRLVFCGFTGA</sequence>
<keyword evidence="7" id="KW-1185">Reference proteome</keyword>